<dbReference type="GO" id="GO:0008482">
    <property type="term" value="F:sulfite oxidase activity"/>
    <property type="evidence" value="ECO:0007669"/>
    <property type="project" value="TreeGrafter"/>
</dbReference>
<organism evidence="9 10">
    <name type="scientific">Tamaricihabitans halophyticus</name>
    <dbReference type="NCBI Taxonomy" id="1262583"/>
    <lineage>
        <taxon>Bacteria</taxon>
        <taxon>Bacillati</taxon>
        <taxon>Actinomycetota</taxon>
        <taxon>Actinomycetes</taxon>
        <taxon>Pseudonocardiales</taxon>
        <taxon>Pseudonocardiaceae</taxon>
        <taxon>Tamaricihabitans</taxon>
    </lineage>
</organism>
<keyword evidence="6" id="KW-0812">Transmembrane</keyword>
<keyword evidence="4" id="KW-0560">Oxidoreductase</keyword>
<evidence type="ECO:0000259" key="8">
    <source>
        <dbReference type="Pfam" id="PF03404"/>
    </source>
</evidence>
<dbReference type="GO" id="GO:0006790">
    <property type="term" value="P:sulfur compound metabolic process"/>
    <property type="evidence" value="ECO:0007669"/>
    <property type="project" value="TreeGrafter"/>
</dbReference>
<evidence type="ECO:0000256" key="1">
    <source>
        <dbReference type="ARBA" id="ARBA00001924"/>
    </source>
</evidence>
<keyword evidence="6" id="KW-1133">Transmembrane helix</keyword>
<feature type="transmembrane region" description="Helical" evidence="6">
    <location>
        <begin position="111"/>
        <end position="129"/>
    </location>
</feature>
<evidence type="ECO:0000313" key="10">
    <source>
        <dbReference type="Proteomes" id="UP000294911"/>
    </source>
</evidence>
<dbReference type="EMBL" id="SLXQ01000019">
    <property type="protein sequence ID" value="TCP44769.1"/>
    <property type="molecule type" value="Genomic_DNA"/>
</dbReference>
<sequence length="497" mass="52737">MLSVGCGLAFGQLIAGLSGADSAPHLVVGNTMIDLTPEPVKAWAIRQFGDSDKAVLLAGMAVVIALLSACAGVIARFAPLVGSIIIATFGGLGVLAAVLRPDGDLVRTLPAITAVLVSLGCFAVLIRFARQEAGRAAAQTTAPNPARRRFLVTAATMAGLAGLAVAGGGLLMNRTGIEAARQRISGLLRANPPTPPGADFASDGTPTFITPNRDFYRVDTLLSVPRINPAEWRLRIHGMVDSELDVDFAELTARRSVSRTITMTCVSNEVGGKYVSTAVFTGVPLRELLAEAGVRSGAEQVFSTSWDGYTAGTPVEVLTDPDRDALLAYGMNGVALPAEHGFPVRMVTPGLYGYLSATKWVVDLELTTFDRQTYWEARGWATDAPIKVQSRIDRPAAFERLAPGPVTIAGVAWAQPNGIERVEVRVDGGTWRSAELSTEVNTHTWRMWRLSVELGPGGHSIECRATDKTGQRQTSRRVPPTPNGATGWHSVSCSVSQ</sequence>
<dbReference type="InterPro" id="IPR000572">
    <property type="entry name" value="OxRdtase_Mopterin-bd_dom"/>
</dbReference>
<comment type="cofactor">
    <cofactor evidence="1">
        <name>Mo-molybdopterin</name>
        <dbReference type="ChEBI" id="CHEBI:71302"/>
    </cofactor>
</comment>
<dbReference type="InterPro" id="IPR005066">
    <property type="entry name" value="MoCF_OxRdtse_dimer"/>
</dbReference>
<evidence type="ECO:0000256" key="5">
    <source>
        <dbReference type="SAM" id="MobiDB-lite"/>
    </source>
</evidence>
<dbReference type="GO" id="GO:0043546">
    <property type="term" value="F:molybdopterin cofactor binding"/>
    <property type="evidence" value="ECO:0007669"/>
    <property type="project" value="TreeGrafter"/>
</dbReference>
<dbReference type="InterPro" id="IPR014756">
    <property type="entry name" value="Ig_E-set"/>
</dbReference>
<protein>
    <submittedName>
        <fullName evidence="9">DMSO/TMAO reductase YedYZ molybdopterin-dependent catalytic subunit</fullName>
    </submittedName>
</protein>
<dbReference type="InterPro" id="IPR036374">
    <property type="entry name" value="OxRdtase_Mopterin-bd_sf"/>
</dbReference>
<evidence type="ECO:0000313" key="9">
    <source>
        <dbReference type="EMBL" id="TCP44769.1"/>
    </source>
</evidence>
<evidence type="ECO:0000256" key="2">
    <source>
        <dbReference type="ARBA" id="ARBA00022505"/>
    </source>
</evidence>
<dbReference type="SUPFAM" id="SSF81296">
    <property type="entry name" value="E set domains"/>
    <property type="match status" value="1"/>
</dbReference>
<dbReference type="GO" id="GO:0020037">
    <property type="term" value="F:heme binding"/>
    <property type="evidence" value="ECO:0007669"/>
    <property type="project" value="TreeGrafter"/>
</dbReference>
<accession>A0A4R2Q8B2</accession>
<feature type="transmembrane region" description="Helical" evidence="6">
    <location>
        <begin position="80"/>
        <end position="99"/>
    </location>
</feature>
<proteinExistence type="predicted"/>
<dbReference type="PRINTS" id="PR00407">
    <property type="entry name" value="EUMOPTERIN"/>
</dbReference>
<feature type="domain" description="Oxidoreductase molybdopterin-binding" evidence="7">
    <location>
        <begin position="223"/>
        <end position="375"/>
    </location>
</feature>
<dbReference type="Proteomes" id="UP000294911">
    <property type="component" value="Unassembled WGS sequence"/>
</dbReference>
<dbReference type="Pfam" id="PF03404">
    <property type="entry name" value="Mo-co_dimer"/>
    <property type="match status" value="1"/>
</dbReference>
<feature type="transmembrane region" description="Helical" evidence="6">
    <location>
        <begin position="150"/>
        <end position="172"/>
    </location>
</feature>
<evidence type="ECO:0000259" key="7">
    <source>
        <dbReference type="Pfam" id="PF00174"/>
    </source>
</evidence>
<feature type="transmembrane region" description="Helical" evidence="6">
    <location>
        <begin position="54"/>
        <end position="75"/>
    </location>
</feature>
<dbReference type="Pfam" id="PF00174">
    <property type="entry name" value="Oxidored_molyb"/>
    <property type="match status" value="1"/>
</dbReference>
<dbReference type="SUPFAM" id="SSF56524">
    <property type="entry name" value="Oxidoreductase molybdopterin-binding domain"/>
    <property type="match status" value="1"/>
</dbReference>
<dbReference type="Gene3D" id="2.60.40.650">
    <property type="match status" value="1"/>
</dbReference>
<comment type="caution">
    <text evidence="9">The sequence shown here is derived from an EMBL/GenBank/DDBJ whole genome shotgun (WGS) entry which is preliminary data.</text>
</comment>
<dbReference type="GO" id="GO:0030151">
    <property type="term" value="F:molybdenum ion binding"/>
    <property type="evidence" value="ECO:0007669"/>
    <property type="project" value="InterPro"/>
</dbReference>
<keyword evidence="10" id="KW-1185">Reference proteome</keyword>
<keyword evidence="2" id="KW-0500">Molybdenum</keyword>
<name>A0A4R2Q8B2_9PSEU</name>
<keyword evidence="6" id="KW-0472">Membrane</keyword>
<reference evidence="9 10" key="1">
    <citation type="submission" date="2019-03" db="EMBL/GenBank/DDBJ databases">
        <title>Genomic Encyclopedia of Type Strains, Phase IV (KMG-IV): sequencing the most valuable type-strain genomes for metagenomic binning, comparative biology and taxonomic classification.</title>
        <authorList>
            <person name="Goeker M."/>
        </authorList>
    </citation>
    <scope>NUCLEOTIDE SEQUENCE [LARGE SCALE GENOMIC DNA]</scope>
    <source>
        <strain evidence="9 10">DSM 45765</strain>
    </source>
</reference>
<feature type="region of interest" description="Disordered" evidence="5">
    <location>
        <begin position="467"/>
        <end position="497"/>
    </location>
</feature>
<dbReference type="AlphaFoldDB" id="A0A4R2Q8B2"/>
<gene>
    <name evidence="9" type="ORF">EV191_11954</name>
</gene>
<evidence type="ECO:0000256" key="4">
    <source>
        <dbReference type="ARBA" id="ARBA00023002"/>
    </source>
</evidence>
<feature type="domain" description="Moybdenum cofactor oxidoreductase dimerisation" evidence="8">
    <location>
        <begin position="387"/>
        <end position="473"/>
    </location>
</feature>
<evidence type="ECO:0000256" key="6">
    <source>
        <dbReference type="SAM" id="Phobius"/>
    </source>
</evidence>
<dbReference type="PANTHER" id="PTHR19372">
    <property type="entry name" value="SULFITE REDUCTASE"/>
    <property type="match status" value="1"/>
</dbReference>
<dbReference type="InterPro" id="IPR008335">
    <property type="entry name" value="Mopterin_OxRdtase_euk"/>
</dbReference>
<keyword evidence="3" id="KW-0479">Metal-binding</keyword>
<evidence type="ECO:0000256" key="3">
    <source>
        <dbReference type="ARBA" id="ARBA00022723"/>
    </source>
</evidence>
<dbReference type="PANTHER" id="PTHR19372:SF7">
    <property type="entry name" value="SULFITE OXIDASE, MITOCHONDRIAL"/>
    <property type="match status" value="1"/>
</dbReference>
<dbReference type="Gene3D" id="3.90.420.10">
    <property type="entry name" value="Oxidoreductase, molybdopterin-binding domain"/>
    <property type="match status" value="1"/>
</dbReference>